<sequence length="436" mass="47109">MYKKILLSIVMAVLLVACSQTTDEEDNNGNTSDIPIEEAQHDNNKDKQEDESSEETNKDEATNSNEEPSEENNDNANTTNTADNLPELNVHYIDVGQADATLLQYGNHNILFDAGDWRGNEVVNYLKAQGVTKLDLVIGSHPDADHIGQLDDVVNSFTVEEVWLSGNESTSNTFQRGLEAVLASGAGYHEPRSGEEFEIGSMNLQVLYPTSISGKSNEESISVLFTYGNVKFLFTGDADKNAEKRMINSGISVDADILQLGHHGSNTSSDQAFIHAVSPEVAIYSAGANNSYGHPHHEVVSLIQNEGIELYGTDVHGTIIVTTNGNDYSIKTNKDGTVTPKNTASSNKSNSSSGGGSNSSKKSTENKTNPPSNSSCVNLNTASYEEVQRIKHIGPERAQDLIDNRPYSSVSDLDRIKGIGPARIKDIKAEGIACVN</sequence>
<dbReference type="PROSITE" id="PS51257">
    <property type="entry name" value="PROKAR_LIPOPROTEIN"/>
    <property type="match status" value="1"/>
</dbReference>
<dbReference type="RefSeq" id="WP_188383304.1">
    <property type="nucleotide sequence ID" value="NZ_BMEY01000003.1"/>
</dbReference>
<dbReference type="InterPro" id="IPR052159">
    <property type="entry name" value="Competence_DNA_uptake"/>
</dbReference>
<dbReference type="InterPro" id="IPR010994">
    <property type="entry name" value="RuvA_2-like"/>
</dbReference>
<feature type="compositionally biased region" description="Polar residues" evidence="1">
    <location>
        <begin position="366"/>
        <end position="378"/>
    </location>
</feature>
<reference evidence="5" key="2">
    <citation type="submission" date="2020-09" db="EMBL/GenBank/DDBJ databases">
        <authorList>
            <person name="Sun Q."/>
            <person name="Zhou Y."/>
        </authorList>
    </citation>
    <scope>NUCLEOTIDE SEQUENCE</scope>
    <source>
        <strain evidence="5">CGMCC 1.12408</strain>
    </source>
</reference>
<feature type="domain" description="Metallo-beta-lactamase" evidence="4">
    <location>
        <begin position="97"/>
        <end position="287"/>
    </location>
</feature>
<proteinExistence type="predicted"/>
<dbReference type="AlphaFoldDB" id="A0A916RTN9"/>
<dbReference type="Pfam" id="PF12836">
    <property type="entry name" value="HHH_3"/>
    <property type="match status" value="1"/>
</dbReference>
<dbReference type="Pfam" id="PF00753">
    <property type="entry name" value="Lactamase_B"/>
    <property type="match status" value="1"/>
</dbReference>
<feature type="chain" id="PRO_5039466821" evidence="2">
    <location>
        <begin position="23"/>
        <end position="436"/>
    </location>
</feature>
<evidence type="ECO:0000259" key="3">
    <source>
        <dbReference type="SMART" id="SM00278"/>
    </source>
</evidence>
<keyword evidence="6" id="KW-1185">Reference proteome</keyword>
<evidence type="ECO:0000259" key="4">
    <source>
        <dbReference type="SMART" id="SM00849"/>
    </source>
</evidence>
<dbReference type="InterPro" id="IPR001279">
    <property type="entry name" value="Metallo-B-lactamas"/>
</dbReference>
<evidence type="ECO:0000256" key="1">
    <source>
        <dbReference type="SAM" id="MobiDB-lite"/>
    </source>
</evidence>
<feature type="domain" description="Helix-hairpin-helix DNA-binding motif class 1" evidence="3">
    <location>
        <begin position="385"/>
        <end position="404"/>
    </location>
</feature>
<dbReference type="PANTHER" id="PTHR30619">
    <property type="entry name" value="DNA INTERNALIZATION/COMPETENCE PROTEIN COMEC/REC2"/>
    <property type="match status" value="1"/>
</dbReference>
<accession>A0A916RTN9</accession>
<dbReference type="SMART" id="SM00278">
    <property type="entry name" value="HhH1"/>
    <property type="match status" value="2"/>
</dbReference>
<dbReference type="InterPro" id="IPR003583">
    <property type="entry name" value="Hlx-hairpin-Hlx_DNA-bd_motif"/>
</dbReference>
<evidence type="ECO:0000256" key="2">
    <source>
        <dbReference type="SAM" id="SignalP"/>
    </source>
</evidence>
<feature type="compositionally biased region" description="Polar residues" evidence="1">
    <location>
        <begin position="325"/>
        <end position="344"/>
    </location>
</feature>
<comment type="caution">
    <text evidence="5">The sequence shown here is derived from an EMBL/GenBank/DDBJ whole genome shotgun (WGS) entry which is preliminary data.</text>
</comment>
<feature type="signal peptide" evidence="2">
    <location>
        <begin position="1"/>
        <end position="22"/>
    </location>
</feature>
<feature type="region of interest" description="Disordered" evidence="1">
    <location>
        <begin position="325"/>
        <end position="378"/>
    </location>
</feature>
<dbReference type="PANTHER" id="PTHR30619:SF7">
    <property type="entry name" value="BETA-LACTAMASE DOMAIN PROTEIN"/>
    <property type="match status" value="1"/>
</dbReference>
<dbReference type="SMART" id="SM00849">
    <property type="entry name" value="Lactamase_B"/>
    <property type="match status" value="1"/>
</dbReference>
<reference evidence="5" key="1">
    <citation type="journal article" date="2014" name="Int. J. Syst. Evol. Microbiol.">
        <title>Complete genome sequence of Corynebacterium casei LMG S-19264T (=DSM 44701T), isolated from a smear-ripened cheese.</title>
        <authorList>
            <consortium name="US DOE Joint Genome Institute (JGI-PGF)"/>
            <person name="Walter F."/>
            <person name="Albersmeier A."/>
            <person name="Kalinowski J."/>
            <person name="Ruckert C."/>
        </authorList>
    </citation>
    <scope>NUCLEOTIDE SEQUENCE</scope>
    <source>
        <strain evidence="5">CGMCC 1.12408</strain>
    </source>
</reference>
<dbReference type="Gene3D" id="1.10.150.320">
    <property type="entry name" value="Photosystem II 12 kDa extrinsic protein"/>
    <property type="match status" value="1"/>
</dbReference>
<feature type="domain" description="Helix-hairpin-helix DNA-binding motif class 1" evidence="3">
    <location>
        <begin position="411"/>
        <end position="430"/>
    </location>
</feature>
<organism evidence="5 6">
    <name type="scientific">Ornithinibacillus halotolerans</name>
    <dbReference type="NCBI Taxonomy" id="1274357"/>
    <lineage>
        <taxon>Bacteria</taxon>
        <taxon>Bacillati</taxon>
        <taxon>Bacillota</taxon>
        <taxon>Bacilli</taxon>
        <taxon>Bacillales</taxon>
        <taxon>Bacillaceae</taxon>
        <taxon>Ornithinibacillus</taxon>
    </lineage>
</organism>
<dbReference type="SUPFAM" id="SSF47781">
    <property type="entry name" value="RuvA domain 2-like"/>
    <property type="match status" value="1"/>
</dbReference>
<dbReference type="Gene3D" id="3.60.15.10">
    <property type="entry name" value="Ribonuclease Z/Hydroxyacylglutathione hydrolase-like"/>
    <property type="match status" value="1"/>
</dbReference>
<dbReference type="CDD" id="cd07731">
    <property type="entry name" value="ComA-like_MBL-fold"/>
    <property type="match status" value="1"/>
</dbReference>
<dbReference type="GO" id="GO:0006281">
    <property type="term" value="P:DNA repair"/>
    <property type="evidence" value="ECO:0007669"/>
    <property type="project" value="InterPro"/>
</dbReference>
<feature type="region of interest" description="Disordered" evidence="1">
    <location>
        <begin position="22"/>
        <end position="83"/>
    </location>
</feature>
<dbReference type="InterPro" id="IPR036866">
    <property type="entry name" value="RibonucZ/Hydroxyglut_hydro"/>
</dbReference>
<gene>
    <name evidence="5" type="ORF">GCM10008025_06930</name>
</gene>
<keyword evidence="2" id="KW-0732">Signal</keyword>
<protein>
    <submittedName>
        <fullName evidence="5">Competence protein ComEC</fullName>
    </submittedName>
</protein>
<evidence type="ECO:0000313" key="5">
    <source>
        <dbReference type="EMBL" id="GGA65745.1"/>
    </source>
</evidence>
<dbReference type="EMBL" id="BMEY01000003">
    <property type="protein sequence ID" value="GGA65745.1"/>
    <property type="molecule type" value="Genomic_DNA"/>
</dbReference>
<dbReference type="InterPro" id="IPR035681">
    <property type="entry name" value="ComA-like_MBL"/>
</dbReference>
<dbReference type="SUPFAM" id="SSF56281">
    <property type="entry name" value="Metallo-hydrolase/oxidoreductase"/>
    <property type="match status" value="1"/>
</dbReference>
<dbReference type="Proteomes" id="UP000613512">
    <property type="component" value="Unassembled WGS sequence"/>
</dbReference>
<name>A0A916RTN9_9BACI</name>
<feature type="compositionally biased region" description="Basic and acidic residues" evidence="1">
    <location>
        <begin position="38"/>
        <end position="61"/>
    </location>
</feature>
<dbReference type="GO" id="GO:0003677">
    <property type="term" value="F:DNA binding"/>
    <property type="evidence" value="ECO:0007669"/>
    <property type="project" value="InterPro"/>
</dbReference>
<evidence type="ECO:0000313" key="6">
    <source>
        <dbReference type="Proteomes" id="UP000613512"/>
    </source>
</evidence>
<feature type="compositionally biased region" description="Low complexity" evidence="1">
    <location>
        <begin position="74"/>
        <end position="83"/>
    </location>
</feature>